<evidence type="ECO:0000259" key="1">
    <source>
        <dbReference type="PROSITE" id="PS51184"/>
    </source>
</evidence>
<name>A0A9P4HNR0_9PEZI</name>
<dbReference type="EMBL" id="ML978734">
    <property type="protein sequence ID" value="KAF2085074.1"/>
    <property type="molecule type" value="Genomic_DNA"/>
</dbReference>
<comment type="caution">
    <text evidence="2">The sequence shown here is derived from an EMBL/GenBank/DDBJ whole genome shotgun (WGS) entry which is preliminary data.</text>
</comment>
<reference evidence="2" key="1">
    <citation type="journal article" date="2020" name="Stud. Mycol.">
        <title>101 Dothideomycetes genomes: a test case for predicting lifestyles and emergence of pathogens.</title>
        <authorList>
            <person name="Haridas S."/>
            <person name="Albert R."/>
            <person name="Binder M."/>
            <person name="Bloem J."/>
            <person name="Labutti K."/>
            <person name="Salamov A."/>
            <person name="Andreopoulos B."/>
            <person name="Baker S."/>
            <person name="Barry K."/>
            <person name="Bills G."/>
            <person name="Bluhm B."/>
            <person name="Cannon C."/>
            <person name="Castanera R."/>
            <person name="Culley D."/>
            <person name="Daum C."/>
            <person name="Ezra D."/>
            <person name="Gonzalez J."/>
            <person name="Henrissat B."/>
            <person name="Kuo A."/>
            <person name="Liang C."/>
            <person name="Lipzen A."/>
            <person name="Lutzoni F."/>
            <person name="Magnuson J."/>
            <person name="Mondo S."/>
            <person name="Nolan M."/>
            <person name="Ohm R."/>
            <person name="Pangilinan J."/>
            <person name="Park H.-J."/>
            <person name="Ramirez L."/>
            <person name="Alfaro M."/>
            <person name="Sun H."/>
            <person name="Tritt A."/>
            <person name="Yoshinaga Y."/>
            <person name="Zwiers L.-H."/>
            <person name="Turgeon B."/>
            <person name="Goodwin S."/>
            <person name="Spatafora J."/>
            <person name="Crous P."/>
            <person name="Grigoriev I."/>
        </authorList>
    </citation>
    <scope>NUCLEOTIDE SEQUENCE</scope>
    <source>
        <strain evidence="2">CBS 121410</strain>
    </source>
</reference>
<gene>
    <name evidence="2" type="ORF">K490DRAFT_47607</name>
</gene>
<dbReference type="InterPro" id="IPR003347">
    <property type="entry name" value="JmjC_dom"/>
</dbReference>
<dbReference type="AlphaFoldDB" id="A0A9P4HNR0"/>
<feature type="domain" description="JmjC" evidence="1">
    <location>
        <begin position="6"/>
        <end position="164"/>
    </location>
</feature>
<protein>
    <recommendedName>
        <fullName evidence="1">JmjC domain-containing protein</fullName>
    </recommendedName>
</protein>
<dbReference type="Pfam" id="PF08007">
    <property type="entry name" value="JmjC_2"/>
    <property type="match status" value="1"/>
</dbReference>
<dbReference type="Gene3D" id="2.60.120.650">
    <property type="entry name" value="Cupin"/>
    <property type="match status" value="1"/>
</dbReference>
<keyword evidence="3" id="KW-1185">Reference proteome</keyword>
<dbReference type="Proteomes" id="UP000799776">
    <property type="component" value="Unassembled WGS sequence"/>
</dbReference>
<dbReference type="SUPFAM" id="SSF51197">
    <property type="entry name" value="Clavaminate synthase-like"/>
    <property type="match status" value="1"/>
</dbReference>
<accession>A0A9P4HNR0</accession>
<evidence type="ECO:0000313" key="2">
    <source>
        <dbReference type="EMBL" id="KAF2085074.1"/>
    </source>
</evidence>
<proteinExistence type="predicted"/>
<sequence length="186" mass="20379">MRAIVEISTESLDFLNRPRFELLPRLLRSLEDTGPNKPASGYRSGSSPTRSTTFNLYAQRGAFSAPHADLLGGTFITVLSGLKAWAFVPSPSDAESDAFARFGQQWKPSARRIRTVMLGPGDTLVMPAGCVHMPLTVEPALCFGGIFWDCADLTNTLKTVERNVRSPDCTNELPARQLPALLEQLQ</sequence>
<organism evidence="2 3">
    <name type="scientific">Saccharata proteae CBS 121410</name>
    <dbReference type="NCBI Taxonomy" id="1314787"/>
    <lineage>
        <taxon>Eukaryota</taxon>
        <taxon>Fungi</taxon>
        <taxon>Dikarya</taxon>
        <taxon>Ascomycota</taxon>
        <taxon>Pezizomycotina</taxon>
        <taxon>Dothideomycetes</taxon>
        <taxon>Dothideomycetes incertae sedis</taxon>
        <taxon>Botryosphaeriales</taxon>
        <taxon>Saccharataceae</taxon>
        <taxon>Saccharata</taxon>
    </lineage>
</organism>
<feature type="non-terminal residue" evidence="2">
    <location>
        <position position="186"/>
    </location>
</feature>
<dbReference type="OrthoDB" id="4161428at2759"/>
<evidence type="ECO:0000313" key="3">
    <source>
        <dbReference type="Proteomes" id="UP000799776"/>
    </source>
</evidence>
<dbReference type="PROSITE" id="PS51184">
    <property type="entry name" value="JMJC"/>
    <property type="match status" value="1"/>
</dbReference>